<sequence>MNSSVKRALRQISELAFWPSPVPPHPSRTSKIKM</sequence>
<name>A0A0A8ZYM9_ARUDO</name>
<proteinExistence type="predicted"/>
<protein>
    <submittedName>
        <fullName evidence="1">Uncharacterized protein</fullName>
    </submittedName>
</protein>
<organism evidence="1">
    <name type="scientific">Arundo donax</name>
    <name type="common">Giant reed</name>
    <name type="synonym">Donax arundinaceus</name>
    <dbReference type="NCBI Taxonomy" id="35708"/>
    <lineage>
        <taxon>Eukaryota</taxon>
        <taxon>Viridiplantae</taxon>
        <taxon>Streptophyta</taxon>
        <taxon>Embryophyta</taxon>
        <taxon>Tracheophyta</taxon>
        <taxon>Spermatophyta</taxon>
        <taxon>Magnoliopsida</taxon>
        <taxon>Liliopsida</taxon>
        <taxon>Poales</taxon>
        <taxon>Poaceae</taxon>
        <taxon>PACMAD clade</taxon>
        <taxon>Arundinoideae</taxon>
        <taxon>Arundineae</taxon>
        <taxon>Arundo</taxon>
    </lineage>
</organism>
<dbReference type="AlphaFoldDB" id="A0A0A8ZYM9"/>
<accession>A0A0A8ZYM9</accession>
<evidence type="ECO:0000313" key="1">
    <source>
        <dbReference type="EMBL" id="JAD44479.1"/>
    </source>
</evidence>
<dbReference type="EMBL" id="GBRH01253416">
    <property type="protein sequence ID" value="JAD44479.1"/>
    <property type="molecule type" value="Transcribed_RNA"/>
</dbReference>
<reference evidence="1" key="2">
    <citation type="journal article" date="2015" name="Data Brief">
        <title>Shoot transcriptome of the giant reed, Arundo donax.</title>
        <authorList>
            <person name="Barrero R.A."/>
            <person name="Guerrero F.D."/>
            <person name="Moolhuijzen P."/>
            <person name="Goolsby J.A."/>
            <person name="Tidwell J."/>
            <person name="Bellgard S.E."/>
            <person name="Bellgard M.I."/>
        </authorList>
    </citation>
    <scope>NUCLEOTIDE SEQUENCE</scope>
    <source>
        <tissue evidence="1">Shoot tissue taken approximately 20 cm above the soil surface</tissue>
    </source>
</reference>
<reference evidence="1" key="1">
    <citation type="submission" date="2014-09" db="EMBL/GenBank/DDBJ databases">
        <authorList>
            <person name="Magalhaes I.L.F."/>
            <person name="Oliveira U."/>
            <person name="Santos F.R."/>
            <person name="Vidigal T.H.D.A."/>
            <person name="Brescovit A.D."/>
            <person name="Santos A.J."/>
        </authorList>
    </citation>
    <scope>NUCLEOTIDE SEQUENCE</scope>
    <source>
        <tissue evidence="1">Shoot tissue taken approximately 20 cm above the soil surface</tissue>
    </source>
</reference>